<evidence type="ECO:0000313" key="10">
    <source>
        <dbReference type="EMBL" id="HDB16338.1"/>
    </source>
</evidence>
<dbReference type="GO" id="GO:0007155">
    <property type="term" value="P:cell adhesion"/>
    <property type="evidence" value="ECO:0007669"/>
    <property type="project" value="UniProtKB-KW"/>
</dbReference>
<evidence type="ECO:0000256" key="6">
    <source>
        <dbReference type="ARBA" id="ARBA00022889"/>
    </source>
</evidence>
<dbReference type="Pfam" id="PF00307">
    <property type="entry name" value="CH"/>
    <property type="match status" value="2"/>
</dbReference>
<dbReference type="GO" id="GO:0005856">
    <property type="term" value="C:cytoskeleton"/>
    <property type="evidence" value="ECO:0007669"/>
    <property type="project" value="UniProtKB-SubCell"/>
</dbReference>
<evidence type="ECO:0000259" key="9">
    <source>
        <dbReference type="PROSITE" id="PS50021"/>
    </source>
</evidence>
<evidence type="ECO:0000256" key="1">
    <source>
        <dbReference type="ARBA" id="ARBA00004245"/>
    </source>
</evidence>
<dbReference type="AlphaFoldDB" id="A0A480Q1D2"/>
<dbReference type="GO" id="GO:0005925">
    <property type="term" value="C:focal adhesion"/>
    <property type="evidence" value="ECO:0007669"/>
    <property type="project" value="UniProtKB-SubCell"/>
</dbReference>
<dbReference type="GO" id="GO:0003779">
    <property type="term" value="F:actin binding"/>
    <property type="evidence" value="ECO:0007669"/>
    <property type="project" value="UniProtKB-KW"/>
</dbReference>
<dbReference type="PIRSF" id="PIRSF039131">
    <property type="entry name" value="Parvin"/>
    <property type="match status" value="1"/>
</dbReference>
<dbReference type="InterPro" id="IPR028433">
    <property type="entry name" value="Parvin"/>
</dbReference>
<accession>A0A480Q1D2</accession>
<dbReference type="PANTHER" id="PTHR12114">
    <property type="entry name" value="PARVIN"/>
    <property type="match status" value="1"/>
</dbReference>
<dbReference type="PANTHER" id="PTHR12114:SF7">
    <property type="entry name" value="BETA-PARVIN"/>
    <property type="match status" value="1"/>
</dbReference>
<organism evidence="10">
    <name type="scientific">Sus scrofa</name>
    <name type="common">Pig</name>
    <dbReference type="NCBI Taxonomy" id="9823"/>
    <lineage>
        <taxon>Eukaryota</taxon>
        <taxon>Metazoa</taxon>
        <taxon>Chordata</taxon>
        <taxon>Craniata</taxon>
        <taxon>Vertebrata</taxon>
        <taxon>Euteleostomi</taxon>
        <taxon>Mammalia</taxon>
        <taxon>Eutheria</taxon>
        <taxon>Laurasiatheria</taxon>
        <taxon>Artiodactyla</taxon>
        <taxon>Suina</taxon>
        <taxon>Suidae</taxon>
        <taxon>Sus</taxon>
    </lineage>
</organism>
<evidence type="ECO:0000256" key="3">
    <source>
        <dbReference type="ARBA" id="ARBA00005666"/>
    </source>
</evidence>
<protein>
    <submittedName>
        <fullName evidence="10">Beta-parvin isoform X3</fullName>
    </submittedName>
</protein>
<name>A0A480Q1D2_PIG</name>
<keyword evidence="7" id="KW-0009">Actin-binding</keyword>
<comment type="similarity">
    <text evidence="3">Belongs to the parvin family.</text>
</comment>
<dbReference type="InterPro" id="IPR036872">
    <property type="entry name" value="CH_dom_sf"/>
</dbReference>
<reference evidence="10" key="1">
    <citation type="journal article" date="2019" name="PeerJ">
        <title>Genes of the pig, Sus scrofa, reconstructed with EvidentialGene.</title>
        <authorList>
            <person name="Gilbert D.G."/>
        </authorList>
    </citation>
    <scope>NUCLEOTIDE SEQUENCE</scope>
</reference>
<keyword evidence="4" id="KW-0963">Cytoplasm</keyword>
<sequence length="291" mass="33279">MEKMKIIIKKIKLSWTSTPLCVSDLQEEGKNAIHAPMSPASVEIHPEDTQLEENEERTVIDPTSRDDPRFKELLKVLIDWINDVLVEERIIVKQLEEDLYDGQVLQKLLEKLADCKLNVAEVTQSEIGQKQKLQAVLEAVQDLLRPHGRALQWTVDSIHGKNLVAILHLLVALATHFRAPIHLPEHVSVQVVVVRKREGMLHSSHVTEELTTTTEMMMGRFERDAFDTLFDHAPDKLSVVKKVHNVSFAFELMLDGGLKKPKARPEDVVNLDLKSTLRVLYNLFTKYKHLE</sequence>
<comment type="subcellular location">
    <subcellularLocation>
        <location evidence="2">Cell junction</location>
        <location evidence="2">Focal adhesion</location>
    </subcellularLocation>
    <subcellularLocation>
        <location evidence="1">Cytoplasm</location>
        <location evidence="1">Cytoskeleton</location>
    </subcellularLocation>
</comment>
<evidence type="ECO:0000256" key="5">
    <source>
        <dbReference type="ARBA" id="ARBA00022737"/>
    </source>
</evidence>
<dbReference type="InterPro" id="IPR001715">
    <property type="entry name" value="CH_dom"/>
</dbReference>
<evidence type="ECO:0000256" key="4">
    <source>
        <dbReference type="ARBA" id="ARBA00022490"/>
    </source>
</evidence>
<feature type="domain" description="Calponin-homology (CH)" evidence="9">
    <location>
        <begin position="71"/>
        <end position="178"/>
    </location>
</feature>
<dbReference type="EMBL" id="DQIR01160372">
    <property type="protein sequence ID" value="HDB15849.1"/>
    <property type="molecule type" value="Transcribed_RNA"/>
</dbReference>
<keyword evidence="8" id="KW-0206">Cytoskeleton</keyword>
<dbReference type="CDD" id="cd21336">
    <property type="entry name" value="CH_PARVB_rpt1"/>
    <property type="match status" value="1"/>
</dbReference>
<evidence type="ECO:0000256" key="2">
    <source>
        <dbReference type="ARBA" id="ARBA00004246"/>
    </source>
</evidence>
<dbReference type="GO" id="GO:0030036">
    <property type="term" value="P:actin cytoskeleton organization"/>
    <property type="evidence" value="ECO:0007669"/>
    <property type="project" value="InterPro"/>
</dbReference>
<dbReference type="PROSITE" id="PS50021">
    <property type="entry name" value="CH"/>
    <property type="match status" value="1"/>
</dbReference>
<proteinExistence type="inferred from homology"/>
<keyword evidence="5" id="KW-0677">Repeat</keyword>
<dbReference type="Gene3D" id="1.10.418.10">
    <property type="entry name" value="Calponin-like domain"/>
    <property type="match status" value="2"/>
</dbReference>
<evidence type="ECO:0000256" key="8">
    <source>
        <dbReference type="ARBA" id="ARBA00023212"/>
    </source>
</evidence>
<evidence type="ECO:0000256" key="7">
    <source>
        <dbReference type="ARBA" id="ARBA00023203"/>
    </source>
</evidence>
<keyword evidence="6" id="KW-0130">Cell adhesion</keyword>
<dbReference type="FunFam" id="1.10.418.10:FF:000011">
    <property type="entry name" value="Parvin, beta"/>
    <property type="match status" value="1"/>
</dbReference>
<dbReference type="SUPFAM" id="SSF47576">
    <property type="entry name" value="Calponin-homology domain, CH-domain"/>
    <property type="match status" value="1"/>
</dbReference>
<dbReference type="EMBL" id="DQIR01160861">
    <property type="protein sequence ID" value="HDB16338.1"/>
    <property type="molecule type" value="Transcribed_RNA"/>
</dbReference>